<keyword evidence="4" id="KW-1185">Reference proteome</keyword>
<dbReference type="EMBL" id="JAOZYB010000378">
    <property type="protein sequence ID" value="MEB3967195.1"/>
    <property type="molecule type" value="Genomic_DNA"/>
</dbReference>
<name>A0ABU6CR18_9ACTN</name>
<organism evidence="3 4">
    <name type="scientific">Streptomyces kunmingensis</name>
    <dbReference type="NCBI Taxonomy" id="68225"/>
    <lineage>
        <taxon>Bacteria</taxon>
        <taxon>Bacillati</taxon>
        <taxon>Actinomycetota</taxon>
        <taxon>Actinomycetes</taxon>
        <taxon>Kitasatosporales</taxon>
        <taxon>Streptomycetaceae</taxon>
        <taxon>Streptomyces</taxon>
    </lineage>
</organism>
<evidence type="ECO:0000256" key="2">
    <source>
        <dbReference type="SAM" id="Phobius"/>
    </source>
</evidence>
<dbReference type="Proteomes" id="UP001352223">
    <property type="component" value="Unassembled WGS sequence"/>
</dbReference>
<keyword evidence="2" id="KW-0472">Membrane</keyword>
<evidence type="ECO:0000256" key="1">
    <source>
        <dbReference type="SAM" id="MobiDB-lite"/>
    </source>
</evidence>
<evidence type="ECO:0008006" key="5">
    <source>
        <dbReference type="Google" id="ProtNLM"/>
    </source>
</evidence>
<keyword evidence="2" id="KW-0812">Transmembrane</keyword>
<dbReference type="RefSeq" id="WP_324777225.1">
    <property type="nucleotide sequence ID" value="NZ_BAAATS010000001.1"/>
</dbReference>
<feature type="transmembrane region" description="Helical" evidence="2">
    <location>
        <begin position="192"/>
        <end position="211"/>
    </location>
</feature>
<feature type="compositionally biased region" description="Low complexity" evidence="1">
    <location>
        <begin position="263"/>
        <end position="273"/>
    </location>
</feature>
<sequence length="273" mass="29409">MTDAVLDSGDYLAELARLLLARGLPPDHVAATVADLRGHLAESGPVDPAEELGPVADFARQLAPEGTDQDAVAPDEHVETWRWSADTYADEALLGRFGDEGWEVERIDALGRFVSHRDPEQPQRWEYRRELVTRGRAALDRRLAVQDWEPCGTWVVYGWYKRPKAATPGPAAQFTAPPPQAPARHAFFSRRFCVTTAVAALALIAAAVAVAVSDGEPSTGAGFVTGALAGAALPLLAVWAVLAWRGRRRQPRSSPATPPPSSPSRSAPPGRCR</sequence>
<evidence type="ECO:0000313" key="3">
    <source>
        <dbReference type="EMBL" id="MEB3967195.1"/>
    </source>
</evidence>
<accession>A0ABU6CR18</accession>
<feature type="region of interest" description="Disordered" evidence="1">
    <location>
        <begin position="248"/>
        <end position="273"/>
    </location>
</feature>
<feature type="transmembrane region" description="Helical" evidence="2">
    <location>
        <begin position="223"/>
        <end position="244"/>
    </location>
</feature>
<protein>
    <recommendedName>
        <fullName evidence="5">DUF2812 domain-containing protein</fullName>
    </recommendedName>
</protein>
<gene>
    <name evidence="3" type="ORF">OKJ48_44220</name>
</gene>
<proteinExistence type="predicted"/>
<reference evidence="3 4" key="1">
    <citation type="submission" date="2022-10" db="EMBL/GenBank/DDBJ databases">
        <authorList>
            <person name="Xie J."/>
            <person name="Shen N."/>
        </authorList>
    </citation>
    <scope>NUCLEOTIDE SEQUENCE [LARGE SCALE GENOMIC DNA]</scope>
    <source>
        <strain evidence="3 4">DSM 41681</strain>
    </source>
</reference>
<keyword evidence="2" id="KW-1133">Transmembrane helix</keyword>
<evidence type="ECO:0000313" key="4">
    <source>
        <dbReference type="Proteomes" id="UP001352223"/>
    </source>
</evidence>
<comment type="caution">
    <text evidence="3">The sequence shown here is derived from an EMBL/GenBank/DDBJ whole genome shotgun (WGS) entry which is preliminary data.</text>
</comment>